<feature type="compositionally biased region" description="Polar residues" evidence="9">
    <location>
        <begin position="425"/>
        <end position="437"/>
    </location>
</feature>
<evidence type="ECO:0000256" key="5">
    <source>
        <dbReference type="ARBA" id="ARBA00023015"/>
    </source>
</evidence>
<evidence type="ECO:0000256" key="2">
    <source>
        <dbReference type="ARBA" id="ARBA00011353"/>
    </source>
</evidence>
<dbReference type="CDD" id="cd00024">
    <property type="entry name" value="CD_CSD"/>
    <property type="match status" value="1"/>
</dbReference>
<evidence type="ECO:0000256" key="1">
    <source>
        <dbReference type="ARBA" id="ARBA00004123"/>
    </source>
</evidence>
<gene>
    <name evidence="12" type="ORF">PV08_12072</name>
</gene>
<dbReference type="GO" id="GO:0006338">
    <property type="term" value="P:chromatin remodeling"/>
    <property type="evidence" value="ECO:0007669"/>
    <property type="project" value="UniProtKB-ARBA"/>
</dbReference>
<evidence type="ECO:0008006" key="14">
    <source>
        <dbReference type="Google" id="ProtNLM"/>
    </source>
</evidence>
<dbReference type="InterPro" id="IPR000953">
    <property type="entry name" value="Chromo/chromo_shadow_dom"/>
</dbReference>
<evidence type="ECO:0000256" key="8">
    <source>
        <dbReference type="ARBA" id="ARBA00023242"/>
    </source>
</evidence>
<dbReference type="VEuPathDB" id="FungiDB:PV08_12072"/>
<dbReference type="Gene3D" id="2.40.50.40">
    <property type="match status" value="1"/>
</dbReference>
<dbReference type="PANTHER" id="PTHR36206:SF12">
    <property type="entry name" value="ASPERCRYPTIN BIOSYNTHESIS CLUSTER-SPECIFIC TRANSCRIPTION REGULATOR ATNN-RELATED"/>
    <property type="match status" value="1"/>
</dbReference>
<dbReference type="PROSITE" id="PS50013">
    <property type="entry name" value="CHROMO_2"/>
    <property type="match status" value="1"/>
</dbReference>
<evidence type="ECO:0000256" key="6">
    <source>
        <dbReference type="ARBA" id="ARBA00023125"/>
    </source>
</evidence>
<dbReference type="PROSITE" id="PS00463">
    <property type="entry name" value="ZN2_CY6_FUNGAL_1"/>
    <property type="match status" value="1"/>
</dbReference>
<dbReference type="SMART" id="SM00066">
    <property type="entry name" value="GAL4"/>
    <property type="match status" value="1"/>
</dbReference>
<keyword evidence="3" id="KW-0479">Metal-binding</keyword>
<evidence type="ECO:0000313" key="13">
    <source>
        <dbReference type="Proteomes" id="UP000053328"/>
    </source>
</evidence>
<dbReference type="CDD" id="cd00067">
    <property type="entry name" value="GAL4"/>
    <property type="match status" value="1"/>
</dbReference>
<dbReference type="PROSITE" id="PS50048">
    <property type="entry name" value="ZN2_CY6_FUNGAL_2"/>
    <property type="match status" value="1"/>
</dbReference>
<keyword evidence="5" id="KW-0805">Transcription regulation</keyword>
<keyword evidence="13" id="KW-1185">Reference proteome</keyword>
<sequence>MEDNLDEISAQGSSSVAYRPQGKRIRVIQQFVETILEDDTASEPPRQPSEQDEEVHLYDFIGAVGIQKDRRGKKSVRYHVKWKGYGIKAMTWEPEGHIFEEDLLKLWSKYGRIYVHKSKGRQAIRHCKQQLHQYDPTEVHGSKAPEKAQAHHVTPPGSPENIEEPCEQNVERDGGGDGLLLSKNPKAPAELDGADGDDLPRCTPPTSPTARHPPAPSQQGFDRLGDAHQHTLEIIPQLEVLETSQGLLNEEVTPSSQSDIHEINHTERIDPASVVSDVSVHHASISHDKVRRKKWFTRTTTGCLSCRRRRVKCDEHRPSCINCVRRKLPCEGYDSGPQWMKSQPTTMTPMGRDLGMMDMTMLGLAQHSESHGWISSHFLPNKCLSHSDEYHKKPKYLPSLAELDRATSGNDGHAEWPLKPKGAHGQQSSLLTEVTPRPIQSSNLRPISYYTRALSIYTGPPLPVEPSVLYGSDIAQQSRLGDLPSPLRRITELYDLSSAGRALFTNRE</sequence>
<dbReference type="SMART" id="SM00298">
    <property type="entry name" value="CHROMO"/>
    <property type="match status" value="1"/>
</dbReference>
<evidence type="ECO:0000256" key="7">
    <source>
        <dbReference type="ARBA" id="ARBA00023163"/>
    </source>
</evidence>
<organism evidence="12 13">
    <name type="scientific">Exophiala spinifera</name>
    <dbReference type="NCBI Taxonomy" id="91928"/>
    <lineage>
        <taxon>Eukaryota</taxon>
        <taxon>Fungi</taxon>
        <taxon>Dikarya</taxon>
        <taxon>Ascomycota</taxon>
        <taxon>Pezizomycotina</taxon>
        <taxon>Eurotiomycetes</taxon>
        <taxon>Chaetothyriomycetidae</taxon>
        <taxon>Chaetothyriales</taxon>
        <taxon>Herpotrichiellaceae</taxon>
        <taxon>Exophiala</taxon>
    </lineage>
</organism>
<dbReference type="RefSeq" id="XP_016229901.1">
    <property type="nucleotide sequence ID" value="XM_016386379.1"/>
</dbReference>
<dbReference type="SUPFAM" id="SSF57701">
    <property type="entry name" value="Zn2/Cys6 DNA-binding domain"/>
    <property type="match status" value="1"/>
</dbReference>
<dbReference type="EMBL" id="KN847505">
    <property type="protein sequence ID" value="KIW09685.1"/>
    <property type="molecule type" value="Genomic_DNA"/>
</dbReference>
<dbReference type="Proteomes" id="UP000053328">
    <property type="component" value="Unassembled WGS sequence"/>
</dbReference>
<evidence type="ECO:0000256" key="3">
    <source>
        <dbReference type="ARBA" id="ARBA00022723"/>
    </source>
</evidence>
<dbReference type="Pfam" id="PF00172">
    <property type="entry name" value="Zn_clus"/>
    <property type="match status" value="1"/>
</dbReference>
<dbReference type="OrthoDB" id="25818at2759"/>
<dbReference type="InterPro" id="IPR023779">
    <property type="entry name" value="Chromodomain_CS"/>
</dbReference>
<feature type="region of interest" description="Disordered" evidence="9">
    <location>
        <begin position="135"/>
        <end position="223"/>
    </location>
</feature>
<feature type="region of interest" description="Disordered" evidence="9">
    <location>
        <begin position="406"/>
        <end position="437"/>
    </location>
</feature>
<dbReference type="PROSITE" id="PS00598">
    <property type="entry name" value="CHROMO_1"/>
    <property type="match status" value="1"/>
</dbReference>
<protein>
    <recommendedName>
        <fullName evidence="14">Zn(2)-C6 fungal-type domain-containing protein</fullName>
    </recommendedName>
</protein>
<dbReference type="SUPFAM" id="SSF54160">
    <property type="entry name" value="Chromo domain-like"/>
    <property type="match status" value="1"/>
</dbReference>
<feature type="domain" description="Zn(2)-C6 fungal-type" evidence="11">
    <location>
        <begin position="302"/>
        <end position="330"/>
    </location>
</feature>
<name>A0A0D2AT43_9EURO</name>
<dbReference type="GO" id="GO:0008270">
    <property type="term" value="F:zinc ion binding"/>
    <property type="evidence" value="ECO:0007669"/>
    <property type="project" value="InterPro"/>
</dbReference>
<keyword evidence="7" id="KW-0804">Transcription</keyword>
<dbReference type="InterPro" id="IPR052360">
    <property type="entry name" value="Transcr_Regulatory_Proteins"/>
</dbReference>
<dbReference type="InterPro" id="IPR023780">
    <property type="entry name" value="Chromo_domain"/>
</dbReference>
<dbReference type="InterPro" id="IPR016197">
    <property type="entry name" value="Chromo-like_dom_sf"/>
</dbReference>
<feature type="domain" description="Chromo" evidence="10">
    <location>
        <begin position="30"/>
        <end position="119"/>
    </location>
</feature>
<proteinExistence type="predicted"/>
<dbReference type="PANTHER" id="PTHR36206">
    <property type="entry name" value="ASPERCRYPTIN BIOSYNTHESIS CLUSTER-SPECIFIC TRANSCRIPTION REGULATOR ATNN-RELATED"/>
    <property type="match status" value="1"/>
</dbReference>
<feature type="compositionally biased region" description="Pro residues" evidence="9">
    <location>
        <begin position="202"/>
        <end position="216"/>
    </location>
</feature>
<evidence type="ECO:0000256" key="9">
    <source>
        <dbReference type="SAM" id="MobiDB-lite"/>
    </source>
</evidence>
<dbReference type="GO" id="GO:0000981">
    <property type="term" value="F:DNA-binding transcription factor activity, RNA polymerase II-specific"/>
    <property type="evidence" value="ECO:0007669"/>
    <property type="project" value="InterPro"/>
</dbReference>
<dbReference type="Pfam" id="PF00385">
    <property type="entry name" value="Chromo"/>
    <property type="match status" value="1"/>
</dbReference>
<evidence type="ECO:0000256" key="4">
    <source>
        <dbReference type="ARBA" id="ARBA00022833"/>
    </source>
</evidence>
<dbReference type="InterPro" id="IPR001138">
    <property type="entry name" value="Zn2Cys6_DnaBD"/>
</dbReference>
<keyword evidence="6" id="KW-0238">DNA-binding</keyword>
<keyword evidence="4" id="KW-0862">Zinc</keyword>
<feature type="compositionally biased region" description="Basic and acidic residues" evidence="9">
    <location>
        <begin position="135"/>
        <end position="149"/>
    </location>
</feature>
<accession>A0A0D2AT43</accession>
<dbReference type="GO" id="GO:0005634">
    <property type="term" value="C:nucleus"/>
    <property type="evidence" value="ECO:0007669"/>
    <property type="project" value="UniProtKB-SubCell"/>
</dbReference>
<dbReference type="GeneID" id="27339155"/>
<dbReference type="HOGENOM" id="CLU_041567_0_0_1"/>
<dbReference type="GO" id="GO:0003677">
    <property type="term" value="F:DNA binding"/>
    <property type="evidence" value="ECO:0007669"/>
    <property type="project" value="UniProtKB-KW"/>
</dbReference>
<dbReference type="Gene3D" id="4.10.240.10">
    <property type="entry name" value="Zn(2)-C6 fungal-type DNA-binding domain"/>
    <property type="match status" value="1"/>
</dbReference>
<comment type="subunit">
    <text evidence="2">Component of the NuA4 histone acetyltransferase complex.</text>
</comment>
<evidence type="ECO:0000259" key="10">
    <source>
        <dbReference type="PROSITE" id="PS50013"/>
    </source>
</evidence>
<evidence type="ECO:0000259" key="11">
    <source>
        <dbReference type="PROSITE" id="PS50048"/>
    </source>
</evidence>
<dbReference type="AlphaFoldDB" id="A0A0D2AT43"/>
<comment type="subcellular location">
    <subcellularLocation>
        <location evidence="1">Nucleus</location>
    </subcellularLocation>
</comment>
<dbReference type="InterPro" id="IPR036864">
    <property type="entry name" value="Zn2-C6_fun-type_DNA-bd_sf"/>
</dbReference>
<reference evidence="12 13" key="1">
    <citation type="submission" date="2015-01" db="EMBL/GenBank/DDBJ databases">
        <title>The Genome Sequence of Exophiala spinifera CBS89968.</title>
        <authorList>
            <consortium name="The Broad Institute Genomics Platform"/>
            <person name="Cuomo C."/>
            <person name="de Hoog S."/>
            <person name="Gorbushina A."/>
            <person name="Stielow B."/>
            <person name="Teixiera M."/>
            <person name="Abouelleil A."/>
            <person name="Chapman S.B."/>
            <person name="Priest M."/>
            <person name="Young S.K."/>
            <person name="Wortman J."/>
            <person name="Nusbaum C."/>
            <person name="Birren B."/>
        </authorList>
    </citation>
    <scope>NUCLEOTIDE SEQUENCE [LARGE SCALE GENOMIC DNA]</scope>
    <source>
        <strain evidence="12 13">CBS 89968</strain>
    </source>
</reference>
<keyword evidence="8" id="KW-0539">Nucleus</keyword>
<dbReference type="STRING" id="91928.A0A0D2AT43"/>
<evidence type="ECO:0000313" key="12">
    <source>
        <dbReference type="EMBL" id="KIW09685.1"/>
    </source>
</evidence>